<accession>A0AAD4CGT1</accession>
<dbReference type="Proteomes" id="UP001194746">
    <property type="component" value="Unassembled WGS sequence"/>
</dbReference>
<dbReference type="PANTHER" id="PTHR13464:SF0">
    <property type="entry name" value="SAP30-BINDING PROTEIN"/>
    <property type="match status" value="1"/>
</dbReference>
<dbReference type="InterPro" id="IPR012479">
    <property type="entry name" value="SAP30BP"/>
</dbReference>
<gene>
    <name evidence="2" type="ORF">FE257_011912</name>
</gene>
<feature type="compositionally biased region" description="Polar residues" evidence="1">
    <location>
        <begin position="35"/>
        <end position="44"/>
    </location>
</feature>
<evidence type="ECO:0000313" key="2">
    <source>
        <dbReference type="EMBL" id="KAF9886189.1"/>
    </source>
</evidence>
<evidence type="ECO:0000313" key="3">
    <source>
        <dbReference type="Proteomes" id="UP001194746"/>
    </source>
</evidence>
<comment type="caution">
    <text evidence="2">The sequence shown here is derived from an EMBL/GenBank/DDBJ whole genome shotgun (WGS) entry which is preliminary data.</text>
</comment>
<proteinExistence type="predicted"/>
<dbReference type="GO" id="GO:0006355">
    <property type="term" value="P:regulation of DNA-templated transcription"/>
    <property type="evidence" value="ECO:0007669"/>
    <property type="project" value="InterPro"/>
</dbReference>
<feature type="compositionally biased region" description="Pro residues" evidence="1">
    <location>
        <begin position="97"/>
        <end position="112"/>
    </location>
</feature>
<dbReference type="AlphaFoldDB" id="A0AAD4CGT1"/>
<name>A0AAD4CGT1_ASPNN</name>
<sequence>MLGLGEYQSSSEDELDQSPSLPKHDKNEQQPPAPDTTNKAQTVPNEKELTDKSSAPPLSGPFLGPSHEAAPPPNVLPDRGASPFSTSRTLIQDLTLPPIPNLDIPPSPPGSPNPATNAKFAHFLSLKAQNVHFNEKLASSASLRNPSLLQKLMEHSGIDDQAQYATSLPRDVWDVSKLPAWGFKEELLKAQKEFHKIEQKASGQRDTIHFVGAMS</sequence>
<dbReference type="GO" id="GO:0005634">
    <property type="term" value="C:nucleus"/>
    <property type="evidence" value="ECO:0007669"/>
    <property type="project" value="TreeGrafter"/>
</dbReference>
<reference evidence="2" key="1">
    <citation type="journal article" date="2019" name="Beilstein J. Org. Chem.">
        <title>Nanangenines: drimane sesquiterpenoids as the dominant metabolite cohort of a novel Australian fungus, Aspergillus nanangensis.</title>
        <authorList>
            <person name="Lacey H.J."/>
            <person name="Gilchrist C.L.M."/>
            <person name="Crombie A."/>
            <person name="Kalaitzis J.A."/>
            <person name="Vuong D."/>
            <person name="Rutledge P.J."/>
            <person name="Turner P."/>
            <person name="Pitt J.I."/>
            <person name="Lacey E."/>
            <person name="Chooi Y.H."/>
            <person name="Piggott A.M."/>
        </authorList>
    </citation>
    <scope>NUCLEOTIDE SEQUENCE</scope>
    <source>
        <strain evidence="2">MST-FP2251</strain>
    </source>
</reference>
<dbReference type="Pfam" id="PF07818">
    <property type="entry name" value="HCNGP"/>
    <property type="match status" value="1"/>
</dbReference>
<evidence type="ECO:0000256" key="1">
    <source>
        <dbReference type="SAM" id="MobiDB-lite"/>
    </source>
</evidence>
<evidence type="ECO:0008006" key="4">
    <source>
        <dbReference type="Google" id="ProtNLM"/>
    </source>
</evidence>
<feature type="region of interest" description="Disordered" evidence="1">
    <location>
        <begin position="1"/>
        <end position="116"/>
    </location>
</feature>
<feature type="compositionally biased region" description="Polar residues" evidence="1">
    <location>
        <begin position="83"/>
        <end position="92"/>
    </location>
</feature>
<dbReference type="PANTHER" id="PTHR13464">
    <property type="entry name" value="TRANSCRIPTIONAL REGULATOR PROTEIN HCNGP"/>
    <property type="match status" value="1"/>
</dbReference>
<dbReference type="EMBL" id="VCAU01000081">
    <property type="protein sequence ID" value="KAF9886189.1"/>
    <property type="molecule type" value="Genomic_DNA"/>
</dbReference>
<organism evidence="2 3">
    <name type="scientific">Aspergillus nanangensis</name>
    <dbReference type="NCBI Taxonomy" id="2582783"/>
    <lineage>
        <taxon>Eukaryota</taxon>
        <taxon>Fungi</taxon>
        <taxon>Dikarya</taxon>
        <taxon>Ascomycota</taxon>
        <taxon>Pezizomycotina</taxon>
        <taxon>Eurotiomycetes</taxon>
        <taxon>Eurotiomycetidae</taxon>
        <taxon>Eurotiales</taxon>
        <taxon>Aspergillaceae</taxon>
        <taxon>Aspergillus</taxon>
        <taxon>Aspergillus subgen. Circumdati</taxon>
    </lineage>
</organism>
<reference evidence="2" key="2">
    <citation type="submission" date="2020-02" db="EMBL/GenBank/DDBJ databases">
        <authorList>
            <person name="Gilchrist C.L.M."/>
            <person name="Chooi Y.-H."/>
        </authorList>
    </citation>
    <scope>NUCLEOTIDE SEQUENCE</scope>
    <source>
        <strain evidence="2">MST-FP2251</strain>
    </source>
</reference>
<keyword evidence="3" id="KW-1185">Reference proteome</keyword>
<protein>
    <recommendedName>
        <fullName evidence="4">HCNGP-like family protein</fullName>
    </recommendedName>
</protein>